<protein>
    <submittedName>
        <fullName evidence="1">Uncharacterized protein</fullName>
    </submittedName>
</protein>
<dbReference type="OrthoDB" id="4596934at2759"/>
<accession>A0A9P5CQQ4</accession>
<name>A0A9P5CQQ4_CRYP1</name>
<reference evidence="1" key="1">
    <citation type="journal article" date="2020" name="Phytopathology">
        <title>Genome sequence of the chestnut blight fungus Cryphonectria parasitica EP155: A fundamental resource for an archetypical invasive plant pathogen.</title>
        <authorList>
            <person name="Crouch J.A."/>
            <person name="Dawe A."/>
            <person name="Aerts A."/>
            <person name="Barry K."/>
            <person name="Churchill A.C.L."/>
            <person name="Grimwood J."/>
            <person name="Hillman B."/>
            <person name="Milgroom M.G."/>
            <person name="Pangilinan J."/>
            <person name="Smith M."/>
            <person name="Salamov A."/>
            <person name="Schmutz J."/>
            <person name="Yadav J."/>
            <person name="Grigoriev I.V."/>
            <person name="Nuss D."/>
        </authorList>
    </citation>
    <scope>NUCLEOTIDE SEQUENCE</scope>
    <source>
        <strain evidence="1">EP155</strain>
    </source>
</reference>
<dbReference type="GeneID" id="63833389"/>
<dbReference type="AlphaFoldDB" id="A0A9P5CQQ4"/>
<dbReference type="RefSeq" id="XP_040778409.1">
    <property type="nucleotide sequence ID" value="XM_040916260.1"/>
</dbReference>
<dbReference type="Proteomes" id="UP000803844">
    <property type="component" value="Unassembled WGS sequence"/>
</dbReference>
<evidence type="ECO:0000313" key="2">
    <source>
        <dbReference type="Proteomes" id="UP000803844"/>
    </source>
</evidence>
<sequence>MAIHSICAHAFQVLKSDSTLVVWHCNLCHTGPLYMIFECRYCKLHTCRAC</sequence>
<comment type="caution">
    <text evidence="1">The sequence shown here is derived from an EMBL/GenBank/DDBJ whole genome shotgun (WGS) entry which is preliminary data.</text>
</comment>
<organism evidence="1 2">
    <name type="scientific">Cryphonectria parasitica (strain ATCC 38755 / EP155)</name>
    <dbReference type="NCBI Taxonomy" id="660469"/>
    <lineage>
        <taxon>Eukaryota</taxon>
        <taxon>Fungi</taxon>
        <taxon>Dikarya</taxon>
        <taxon>Ascomycota</taxon>
        <taxon>Pezizomycotina</taxon>
        <taxon>Sordariomycetes</taxon>
        <taxon>Sordariomycetidae</taxon>
        <taxon>Diaporthales</taxon>
        <taxon>Cryphonectriaceae</taxon>
        <taxon>Cryphonectria-Endothia species complex</taxon>
        <taxon>Cryphonectria</taxon>
    </lineage>
</organism>
<dbReference type="EMBL" id="MU032346">
    <property type="protein sequence ID" value="KAF3767448.1"/>
    <property type="molecule type" value="Genomic_DNA"/>
</dbReference>
<proteinExistence type="predicted"/>
<evidence type="ECO:0000313" key="1">
    <source>
        <dbReference type="EMBL" id="KAF3767448.1"/>
    </source>
</evidence>
<feature type="non-terminal residue" evidence="1">
    <location>
        <position position="50"/>
    </location>
</feature>
<keyword evidence="2" id="KW-1185">Reference proteome</keyword>
<gene>
    <name evidence="1" type="ORF">M406DRAFT_244428</name>
</gene>